<dbReference type="GO" id="GO:0009294">
    <property type="term" value="P:DNA-mediated transformation"/>
    <property type="evidence" value="ECO:0007669"/>
    <property type="project" value="InterPro"/>
</dbReference>
<dbReference type="SUPFAM" id="SSF102405">
    <property type="entry name" value="MCP/YpsA-like"/>
    <property type="match status" value="1"/>
</dbReference>
<name>A0A9E7AHZ5_9ACTN</name>
<protein>
    <submittedName>
        <fullName evidence="3">DNA-protecting protein DprA</fullName>
    </submittedName>
</protein>
<feature type="domain" description="Smf/DprA SLOG" evidence="2">
    <location>
        <begin position="6"/>
        <end position="206"/>
    </location>
</feature>
<organism evidence="3 4">
    <name type="scientific">Lancefieldella parvula</name>
    <dbReference type="NCBI Taxonomy" id="1382"/>
    <lineage>
        <taxon>Bacteria</taxon>
        <taxon>Bacillati</taxon>
        <taxon>Actinomycetota</taxon>
        <taxon>Coriobacteriia</taxon>
        <taxon>Coriobacteriales</taxon>
        <taxon>Atopobiaceae</taxon>
        <taxon>Lancefieldella</taxon>
    </lineage>
</organism>
<dbReference type="PANTHER" id="PTHR43022">
    <property type="entry name" value="PROTEIN SMF"/>
    <property type="match status" value="1"/>
</dbReference>
<dbReference type="Gene3D" id="3.40.50.450">
    <property type="match status" value="1"/>
</dbReference>
<dbReference type="InterPro" id="IPR003488">
    <property type="entry name" value="DprA"/>
</dbReference>
<dbReference type="Proteomes" id="UP000831562">
    <property type="component" value="Chromosome"/>
</dbReference>
<dbReference type="InterPro" id="IPR057666">
    <property type="entry name" value="DrpA_SLOG"/>
</dbReference>
<evidence type="ECO:0000256" key="1">
    <source>
        <dbReference type="ARBA" id="ARBA00006525"/>
    </source>
</evidence>
<proteinExistence type="inferred from homology"/>
<gene>
    <name evidence="3" type="ORF">M3I19_03865</name>
</gene>
<reference evidence="3" key="1">
    <citation type="submission" date="2022-05" db="EMBL/GenBank/DDBJ databases">
        <title>Using nanopore sequencing to obtain complete genomes from saliva samples.</title>
        <authorList>
            <person name="Baker J.L."/>
        </authorList>
    </citation>
    <scope>NUCLEOTIDE SEQUENCE</scope>
    <source>
        <strain evidence="3">JCVI-JB-Lp32</strain>
    </source>
</reference>
<evidence type="ECO:0000259" key="2">
    <source>
        <dbReference type="Pfam" id="PF02481"/>
    </source>
</evidence>
<evidence type="ECO:0000313" key="3">
    <source>
        <dbReference type="EMBL" id="UQF77462.1"/>
    </source>
</evidence>
<comment type="similarity">
    <text evidence="1">Belongs to the DprA/Smf family.</text>
</comment>
<sequence length="291" mass="31054">MKRWEISSEDEDYPKELLLLNHPPEVIYGMGDRSVLQAPCMSVIGARRATPYGMAIAEMAGRCAADNNIVVVSGGALGCDYTAGMASLSAGGKTVVVAGCGADVTYPTTSLDLFEAAREGRGAVISLDRWGTPPRRFAFPRRNAVIAALGKVLLVTEAGLCSGTMSTAEFANSLGKTIYAIPGSIFSPASAGTNRLIAEGAQIIPDETSLGLAISLDFDCLVQEQMKHDKKLTPLLSALIASPSRPEELAWRLSENVLTVLNSLTDYEARGMVKRLPDGRYTPSKDFYLDS</sequence>
<accession>A0A9E7AHZ5</accession>
<dbReference type="AlphaFoldDB" id="A0A9E7AHZ5"/>
<dbReference type="PANTHER" id="PTHR43022:SF1">
    <property type="entry name" value="PROTEIN SMF"/>
    <property type="match status" value="1"/>
</dbReference>
<dbReference type="EMBL" id="CP097092">
    <property type="protein sequence ID" value="UQF77462.1"/>
    <property type="molecule type" value="Genomic_DNA"/>
</dbReference>
<evidence type="ECO:0000313" key="4">
    <source>
        <dbReference type="Proteomes" id="UP000831562"/>
    </source>
</evidence>
<dbReference type="Pfam" id="PF02481">
    <property type="entry name" value="DNA_processg_A"/>
    <property type="match status" value="1"/>
</dbReference>